<dbReference type="AlphaFoldDB" id="X0ZMX2"/>
<dbReference type="GO" id="GO:0016881">
    <property type="term" value="F:acid-amino acid ligase activity"/>
    <property type="evidence" value="ECO:0007669"/>
    <property type="project" value="TreeGrafter"/>
</dbReference>
<dbReference type="EMBL" id="BART01004983">
    <property type="protein sequence ID" value="GAG59422.1"/>
    <property type="molecule type" value="Genomic_DNA"/>
</dbReference>
<dbReference type="Pfam" id="PF03321">
    <property type="entry name" value="GH3"/>
    <property type="match status" value="1"/>
</dbReference>
<dbReference type="GO" id="GO:0005737">
    <property type="term" value="C:cytoplasm"/>
    <property type="evidence" value="ECO:0007669"/>
    <property type="project" value="TreeGrafter"/>
</dbReference>
<feature type="non-terminal residue" evidence="1">
    <location>
        <position position="161"/>
    </location>
</feature>
<dbReference type="InterPro" id="IPR004993">
    <property type="entry name" value="GH3"/>
</dbReference>
<dbReference type="PANTHER" id="PTHR31901:SF9">
    <property type="entry name" value="GH3 DOMAIN-CONTAINING PROTEIN"/>
    <property type="match status" value="1"/>
</dbReference>
<evidence type="ECO:0000313" key="1">
    <source>
        <dbReference type="EMBL" id="GAG59422.1"/>
    </source>
</evidence>
<accession>X0ZMX2</accession>
<proteinExistence type="predicted"/>
<dbReference type="InterPro" id="IPR020845">
    <property type="entry name" value="AMP-binding_CS"/>
</dbReference>
<dbReference type="PROSITE" id="PS00455">
    <property type="entry name" value="AMP_BINDING"/>
    <property type="match status" value="1"/>
</dbReference>
<dbReference type="InterPro" id="IPR042099">
    <property type="entry name" value="ANL_N_sf"/>
</dbReference>
<comment type="caution">
    <text evidence="1">The sequence shown here is derived from an EMBL/GenBank/DDBJ whole genome shotgun (WGS) entry which is preliminary data.</text>
</comment>
<protein>
    <submittedName>
        <fullName evidence="1">Uncharacterized protein</fullName>
    </submittedName>
</protein>
<reference evidence="1" key="1">
    <citation type="journal article" date="2014" name="Front. Microbiol.">
        <title>High frequency of phylogenetically diverse reductive dehalogenase-homologous genes in deep subseafloor sedimentary metagenomes.</title>
        <authorList>
            <person name="Kawai M."/>
            <person name="Futagami T."/>
            <person name="Toyoda A."/>
            <person name="Takaki Y."/>
            <person name="Nishi S."/>
            <person name="Hori S."/>
            <person name="Arai W."/>
            <person name="Tsubouchi T."/>
            <person name="Morono Y."/>
            <person name="Uchiyama I."/>
            <person name="Ito T."/>
            <person name="Fujiyama A."/>
            <person name="Inagaki F."/>
            <person name="Takami H."/>
        </authorList>
    </citation>
    <scope>NUCLEOTIDE SEQUENCE</scope>
    <source>
        <strain evidence="1">Expedition CK06-06</strain>
    </source>
</reference>
<dbReference type="Gene3D" id="3.40.50.12780">
    <property type="entry name" value="N-terminal domain of ligase-like"/>
    <property type="match status" value="1"/>
</dbReference>
<dbReference type="PANTHER" id="PTHR31901">
    <property type="entry name" value="GH3 DOMAIN-CONTAINING PROTEIN"/>
    <property type="match status" value="1"/>
</dbReference>
<dbReference type="SUPFAM" id="SSF56801">
    <property type="entry name" value="Acetyl-CoA synthetase-like"/>
    <property type="match status" value="1"/>
</dbReference>
<name>X0ZMX2_9ZZZZ</name>
<organism evidence="1">
    <name type="scientific">marine sediment metagenome</name>
    <dbReference type="NCBI Taxonomy" id="412755"/>
    <lineage>
        <taxon>unclassified sequences</taxon>
        <taxon>metagenomes</taxon>
        <taxon>ecological metagenomes</taxon>
    </lineage>
</organism>
<sequence>MSLTSILLGLGTKGAARRFDVATKDPLQTQKDLMRMLIDKNAGTEYGRRYGFSSIRSFDDFQKQVPVVTYDDIREDMQRVLNGDPNILTAEAPVLFAQTSGTTGDPKYIPVTPTCQGRIHGDVMRTWMQHAYRAHRSIFSGKIVTLVSPAVEGHTPTGLPY</sequence>
<gene>
    <name evidence="1" type="ORF">S01H4_11975</name>
</gene>